<dbReference type="EMBL" id="KV426067">
    <property type="protein sequence ID" value="KZV89669.1"/>
    <property type="molecule type" value="Genomic_DNA"/>
</dbReference>
<feature type="transmembrane region" description="Helical" evidence="2">
    <location>
        <begin position="6"/>
        <end position="31"/>
    </location>
</feature>
<keyword evidence="2" id="KW-0472">Membrane</keyword>
<gene>
    <name evidence="3" type="ORF">EXIGLDRAFT_721155</name>
</gene>
<keyword evidence="2" id="KW-1133">Transmembrane helix</keyword>
<evidence type="ECO:0000313" key="4">
    <source>
        <dbReference type="Proteomes" id="UP000077266"/>
    </source>
</evidence>
<organism evidence="3 4">
    <name type="scientific">Exidia glandulosa HHB12029</name>
    <dbReference type="NCBI Taxonomy" id="1314781"/>
    <lineage>
        <taxon>Eukaryota</taxon>
        <taxon>Fungi</taxon>
        <taxon>Dikarya</taxon>
        <taxon>Basidiomycota</taxon>
        <taxon>Agaricomycotina</taxon>
        <taxon>Agaricomycetes</taxon>
        <taxon>Auriculariales</taxon>
        <taxon>Exidiaceae</taxon>
        <taxon>Exidia</taxon>
    </lineage>
</organism>
<dbReference type="InParanoid" id="A0A166A911"/>
<feature type="compositionally biased region" description="Polar residues" evidence="1">
    <location>
        <begin position="113"/>
        <end position="126"/>
    </location>
</feature>
<feature type="compositionally biased region" description="Polar residues" evidence="1">
    <location>
        <begin position="196"/>
        <end position="212"/>
    </location>
</feature>
<dbReference type="AlphaFoldDB" id="A0A166A911"/>
<feature type="region of interest" description="Disordered" evidence="1">
    <location>
        <begin position="263"/>
        <end position="285"/>
    </location>
</feature>
<feature type="compositionally biased region" description="Acidic residues" evidence="1">
    <location>
        <begin position="221"/>
        <end position="230"/>
    </location>
</feature>
<protein>
    <submittedName>
        <fullName evidence="3">Uncharacterized protein</fullName>
    </submittedName>
</protein>
<evidence type="ECO:0000313" key="3">
    <source>
        <dbReference type="EMBL" id="KZV89669.1"/>
    </source>
</evidence>
<dbReference type="Proteomes" id="UP000077266">
    <property type="component" value="Unassembled WGS sequence"/>
</dbReference>
<feature type="region of interest" description="Disordered" evidence="1">
    <location>
        <begin position="113"/>
        <end position="145"/>
    </location>
</feature>
<accession>A0A166A911</accession>
<feature type="region of interest" description="Disordered" evidence="1">
    <location>
        <begin position="65"/>
        <end position="84"/>
    </location>
</feature>
<keyword evidence="4" id="KW-1185">Reference proteome</keyword>
<keyword evidence="2" id="KW-0812">Transmembrane</keyword>
<sequence length="339" mass="36148">MSNKSNVGAISGAALGALVLIALGIGAILFLRRRRHRLSQRYEEQGPVEEFAQRDLEGARPVMIGAGRGRGHSPTPSTDPFSDDRAMQSTLPPLNIRSNSPVDFFAGVIVPSGNLSPQQRPDSRSMNPFADPSMPSPAVPSPKVRKDEEFRWSDLSSGSPIVAAMRANGKRDTVMSDDTAPGDVTWSYPTPLKPTNPDSVTSEASFAVQQSRVAPPPSSAEGEEVDDEFEMVTPRPFGGKTNPSAHVSVATSLASADPFVYDREREGSSRGSSALGKHVSTMTTSTDADPFVYDRVAARQRLSEMPIVEESSVPSRPPIPRVSIISATSVASGDLGYAV</sequence>
<reference evidence="3 4" key="1">
    <citation type="journal article" date="2016" name="Mol. Biol. Evol.">
        <title>Comparative Genomics of Early-Diverging Mushroom-Forming Fungi Provides Insights into the Origins of Lignocellulose Decay Capabilities.</title>
        <authorList>
            <person name="Nagy L.G."/>
            <person name="Riley R."/>
            <person name="Tritt A."/>
            <person name="Adam C."/>
            <person name="Daum C."/>
            <person name="Floudas D."/>
            <person name="Sun H."/>
            <person name="Yadav J.S."/>
            <person name="Pangilinan J."/>
            <person name="Larsson K.H."/>
            <person name="Matsuura K."/>
            <person name="Barry K."/>
            <person name="Labutti K."/>
            <person name="Kuo R."/>
            <person name="Ohm R.A."/>
            <person name="Bhattacharya S.S."/>
            <person name="Shirouzu T."/>
            <person name="Yoshinaga Y."/>
            <person name="Martin F.M."/>
            <person name="Grigoriev I.V."/>
            <person name="Hibbett D.S."/>
        </authorList>
    </citation>
    <scope>NUCLEOTIDE SEQUENCE [LARGE SCALE GENOMIC DNA]</scope>
    <source>
        <strain evidence="3 4">HHB12029</strain>
    </source>
</reference>
<proteinExistence type="predicted"/>
<evidence type="ECO:0000256" key="2">
    <source>
        <dbReference type="SAM" id="Phobius"/>
    </source>
</evidence>
<feature type="region of interest" description="Disordered" evidence="1">
    <location>
        <begin position="172"/>
        <end position="244"/>
    </location>
</feature>
<evidence type="ECO:0000256" key="1">
    <source>
        <dbReference type="SAM" id="MobiDB-lite"/>
    </source>
</evidence>
<name>A0A166A911_EXIGL</name>